<proteinExistence type="predicted"/>
<dbReference type="Proteomes" id="UP000789595">
    <property type="component" value="Unassembled WGS sequence"/>
</dbReference>
<accession>A0A8J2SWI3</accession>
<comment type="caution">
    <text evidence="1">The sequence shown here is derived from an EMBL/GenBank/DDBJ whole genome shotgun (WGS) entry which is preliminary data.</text>
</comment>
<dbReference type="EMBL" id="CAKKNE010000004">
    <property type="protein sequence ID" value="CAH0375297.1"/>
    <property type="molecule type" value="Genomic_DNA"/>
</dbReference>
<sequence>MNLTLPEAAQQQHHLEVQQQQPVTRDFVVQLVIDFIAPSGLSPREDPARRESEALLGEWEATGLDGVPAPDLDSADEDAEPLGRIIESYPEALSGTDLGEWEIEFDEQLQVMYGAGPQPRKKHPRCDVPRSGLWALVYCVERSCKEAEGSPRRL</sequence>
<evidence type="ECO:0000313" key="1">
    <source>
        <dbReference type="EMBL" id="CAH0375297.1"/>
    </source>
</evidence>
<organism evidence="1 2">
    <name type="scientific">Pelagomonas calceolata</name>
    <dbReference type="NCBI Taxonomy" id="35677"/>
    <lineage>
        <taxon>Eukaryota</taxon>
        <taxon>Sar</taxon>
        <taxon>Stramenopiles</taxon>
        <taxon>Ochrophyta</taxon>
        <taxon>Pelagophyceae</taxon>
        <taxon>Pelagomonadales</taxon>
        <taxon>Pelagomonadaceae</taxon>
        <taxon>Pelagomonas</taxon>
    </lineage>
</organism>
<dbReference type="AlphaFoldDB" id="A0A8J2SWI3"/>
<reference evidence="1" key="1">
    <citation type="submission" date="2021-11" db="EMBL/GenBank/DDBJ databases">
        <authorList>
            <consortium name="Genoscope - CEA"/>
            <person name="William W."/>
        </authorList>
    </citation>
    <scope>NUCLEOTIDE SEQUENCE</scope>
</reference>
<keyword evidence="2" id="KW-1185">Reference proteome</keyword>
<name>A0A8J2SWI3_9STRA</name>
<evidence type="ECO:0000313" key="2">
    <source>
        <dbReference type="Proteomes" id="UP000789595"/>
    </source>
</evidence>
<protein>
    <submittedName>
        <fullName evidence="1">Uncharacterized protein</fullName>
    </submittedName>
</protein>
<gene>
    <name evidence="1" type="ORF">PECAL_4P26240</name>
</gene>